<dbReference type="InterPro" id="IPR006311">
    <property type="entry name" value="TAT_signal"/>
</dbReference>
<feature type="region of interest" description="Disordered" evidence="1">
    <location>
        <begin position="33"/>
        <end position="85"/>
    </location>
</feature>
<evidence type="ECO:0000313" key="3">
    <source>
        <dbReference type="Proteomes" id="UP001596417"/>
    </source>
</evidence>
<evidence type="ECO:0008006" key="4">
    <source>
        <dbReference type="Google" id="ProtNLM"/>
    </source>
</evidence>
<organism evidence="2 3">
    <name type="scientific">Halocatena marina</name>
    <dbReference type="NCBI Taxonomy" id="2934937"/>
    <lineage>
        <taxon>Archaea</taxon>
        <taxon>Methanobacteriati</taxon>
        <taxon>Methanobacteriota</taxon>
        <taxon>Stenosarchaea group</taxon>
        <taxon>Halobacteria</taxon>
        <taxon>Halobacteriales</taxon>
        <taxon>Natronomonadaceae</taxon>
        <taxon>Halocatena</taxon>
    </lineage>
</organism>
<accession>A0ABD5YLX1</accession>
<reference evidence="2 3" key="1">
    <citation type="journal article" date="2019" name="Int. J. Syst. Evol. Microbiol.">
        <title>The Global Catalogue of Microorganisms (GCM) 10K type strain sequencing project: providing services to taxonomists for standard genome sequencing and annotation.</title>
        <authorList>
            <consortium name="The Broad Institute Genomics Platform"/>
            <consortium name="The Broad Institute Genome Sequencing Center for Infectious Disease"/>
            <person name="Wu L."/>
            <person name="Ma J."/>
        </authorList>
    </citation>
    <scope>NUCLEOTIDE SEQUENCE [LARGE SCALE GENOMIC DNA]</scope>
    <source>
        <strain evidence="2 3">RDMS1</strain>
    </source>
</reference>
<dbReference type="Proteomes" id="UP001596417">
    <property type="component" value="Unassembled WGS sequence"/>
</dbReference>
<gene>
    <name evidence="2" type="ORF">ACFQL7_10345</name>
</gene>
<dbReference type="InterPro" id="IPR011050">
    <property type="entry name" value="Pectin_lyase_fold/virulence"/>
</dbReference>
<sequence length="273" mass="29151">MPEREEASTLSRLSPDVSRRSFLGTTGAAAASLSVSGTASAAGSCSRQSGSELDTSVEAPKKAATTEVELETEAPESQSVPEGDYDKVIDVVEAGLDNTGGESISSQLSDLMDDNTLLKFPEGRYFMDELVRFTGFKNFGMIGDGATLVPAPADEYKTEARMIKLGTYYSAGQNLHVEGFTVDFTAPNTGLRAFDLTVTDGLFVKDIVFEGVHNAGTWGPMHVDIVNSDGYGVVKNIEMPEGVSSPRKPLRTQCRPLRMGQQASFSARTTAVV</sequence>
<evidence type="ECO:0000313" key="2">
    <source>
        <dbReference type="EMBL" id="MFC7190213.1"/>
    </source>
</evidence>
<protein>
    <recommendedName>
        <fullName evidence="4">Pectate lyase superfamily protein domain-containing protein</fullName>
    </recommendedName>
</protein>
<dbReference type="EMBL" id="JBHTAX010000001">
    <property type="protein sequence ID" value="MFC7190213.1"/>
    <property type="molecule type" value="Genomic_DNA"/>
</dbReference>
<dbReference type="SUPFAM" id="SSF51126">
    <property type="entry name" value="Pectin lyase-like"/>
    <property type="match status" value="1"/>
</dbReference>
<dbReference type="AlphaFoldDB" id="A0ABD5YLX1"/>
<name>A0ABD5YLX1_9EURY</name>
<proteinExistence type="predicted"/>
<keyword evidence="3" id="KW-1185">Reference proteome</keyword>
<feature type="compositionally biased region" description="Polar residues" evidence="1">
    <location>
        <begin position="33"/>
        <end position="54"/>
    </location>
</feature>
<evidence type="ECO:0000256" key="1">
    <source>
        <dbReference type="SAM" id="MobiDB-lite"/>
    </source>
</evidence>
<comment type="caution">
    <text evidence="2">The sequence shown here is derived from an EMBL/GenBank/DDBJ whole genome shotgun (WGS) entry which is preliminary data.</text>
</comment>
<dbReference type="RefSeq" id="WP_390205499.1">
    <property type="nucleotide sequence ID" value="NZ_JBHTAX010000001.1"/>
</dbReference>
<dbReference type="PROSITE" id="PS51318">
    <property type="entry name" value="TAT"/>
    <property type="match status" value="1"/>
</dbReference>